<keyword evidence="2 7" id="KW-0813">Transport</keyword>
<keyword evidence="3" id="KW-1003">Cell membrane</keyword>
<proteinExistence type="inferred from homology"/>
<comment type="subcellular location">
    <subcellularLocation>
        <location evidence="1 7">Cell membrane</location>
        <topology evidence="1 7">Multi-pass membrane protein</topology>
    </subcellularLocation>
</comment>
<dbReference type="CDD" id="cd06261">
    <property type="entry name" value="TM_PBP2"/>
    <property type="match status" value="1"/>
</dbReference>
<keyword evidence="10" id="KW-1185">Reference proteome</keyword>
<evidence type="ECO:0000256" key="7">
    <source>
        <dbReference type="RuleBase" id="RU363032"/>
    </source>
</evidence>
<feature type="transmembrane region" description="Helical" evidence="7">
    <location>
        <begin position="270"/>
        <end position="292"/>
    </location>
</feature>
<dbReference type="InterPro" id="IPR051393">
    <property type="entry name" value="ABC_transporter_permease"/>
</dbReference>
<evidence type="ECO:0000256" key="5">
    <source>
        <dbReference type="ARBA" id="ARBA00022989"/>
    </source>
</evidence>
<reference evidence="9 10" key="1">
    <citation type="submission" date="2024-09" db="EMBL/GenBank/DDBJ databases">
        <authorList>
            <person name="Sun Q."/>
            <person name="Mori K."/>
        </authorList>
    </citation>
    <scope>NUCLEOTIDE SEQUENCE [LARGE SCALE GENOMIC DNA]</scope>
    <source>
        <strain evidence="9 10">CCM 7759</strain>
    </source>
</reference>
<keyword evidence="4 7" id="KW-0812">Transmembrane</keyword>
<feature type="transmembrane region" description="Helical" evidence="7">
    <location>
        <begin position="110"/>
        <end position="130"/>
    </location>
</feature>
<evidence type="ECO:0000256" key="2">
    <source>
        <dbReference type="ARBA" id="ARBA00022448"/>
    </source>
</evidence>
<feature type="transmembrane region" description="Helical" evidence="7">
    <location>
        <begin position="12"/>
        <end position="33"/>
    </location>
</feature>
<feature type="transmembrane region" description="Helical" evidence="7">
    <location>
        <begin position="162"/>
        <end position="182"/>
    </location>
</feature>
<name>A0ABV6DJD5_9BACL</name>
<dbReference type="Proteomes" id="UP001589776">
    <property type="component" value="Unassembled WGS sequence"/>
</dbReference>
<dbReference type="RefSeq" id="WP_377469914.1">
    <property type="nucleotide sequence ID" value="NZ_JBHLWN010000031.1"/>
</dbReference>
<comment type="similarity">
    <text evidence="7">Belongs to the binding-protein-dependent transport system permease family.</text>
</comment>
<dbReference type="PANTHER" id="PTHR30193:SF37">
    <property type="entry name" value="INNER MEMBRANE ABC TRANSPORTER PERMEASE PROTEIN YCJO"/>
    <property type="match status" value="1"/>
</dbReference>
<dbReference type="PROSITE" id="PS50928">
    <property type="entry name" value="ABC_TM1"/>
    <property type="match status" value="1"/>
</dbReference>
<accession>A0ABV6DJD5</accession>
<dbReference type="SUPFAM" id="SSF160964">
    <property type="entry name" value="MalF N-terminal region-like"/>
    <property type="match status" value="1"/>
</dbReference>
<dbReference type="Gene3D" id="1.10.3720.10">
    <property type="entry name" value="MetI-like"/>
    <property type="match status" value="1"/>
</dbReference>
<keyword evidence="5 7" id="KW-1133">Transmembrane helix</keyword>
<keyword evidence="6 7" id="KW-0472">Membrane</keyword>
<organism evidence="9 10">
    <name type="scientific">Paenibacillus chartarius</name>
    <dbReference type="NCBI Taxonomy" id="747481"/>
    <lineage>
        <taxon>Bacteria</taxon>
        <taxon>Bacillati</taxon>
        <taxon>Bacillota</taxon>
        <taxon>Bacilli</taxon>
        <taxon>Bacillales</taxon>
        <taxon>Paenibacillaceae</taxon>
        <taxon>Paenibacillus</taxon>
    </lineage>
</organism>
<evidence type="ECO:0000256" key="1">
    <source>
        <dbReference type="ARBA" id="ARBA00004651"/>
    </source>
</evidence>
<dbReference type="PANTHER" id="PTHR30193">
    <property type="entry name" value="ABC TRANSPORTER PERMEASE PROTEIN"/>
    <property type="match status" value="1"/>
</dbReference>
<feature type="domain" description="ABC transmembrane type-1" evidence="8">
    <location>
        <begin position="72"/>
        <end position="289"/>
    </location>
</feature>
<comment type="caution">
    <text evidence="9">The sequence shown here is derived from an EMBL/GenBank/DDBJ whole genome shotgun (WGS) entry which is preliminary data.</text>
</comment>
<sequence length="300" mass="34333">MNERPTLRQAAYALLYLLPALAVVFIFTLYPIVKSFDISLYTKYNFYKNIVFERGFGNYVTMVNDPEFWQSLRNTAVFVVGTVPLTMLISLAIAMLLTSNIKGRDFFRSIYFLPVVTSVVAVSLVWKWIFHTDYGLLNEMLGWFGIGRIGWLTTPEWAMPSLIIFSIWKGLGYNVIIFLAGLQSIDKQMYLAARVDGARPWQRFRRITLPLLSPTTFYISIVSLITSVKVFDEIFAMFGGIASHGGPGRSAMTIVYYIFEKFYVENKFGLASAASYALFVITLLFTLIQMYIARKRVHYT</sequence>
<evidence type="ECO:0000313" key="9">
    <source>
        <dbReference type="EMBL" id="MFC0212712.1"/>
    </source>
</evidence>
<evidence type="ECO:0000313" key="10">
    <source>
        <dbReference type="Proteomes" id="UP001589776"/>
    </source>
</evidence>
<feature type="transmembrane region" description="Helical" evidence="7">
    <location>
        <begin position="76"/>
        <end position="98"/>
    </location>
</feature>
<evidence type="ECO:0000256" key="6">
    <source>
        <dbReference type="ARBA" id="ARBA00023136"/>
    </source>
</evidence>
<dbReference type="EMBL" id="JBHLWN010000031">
    <property type="protein sequence ID" value="MFC0212712.1"/>
    <property type="molecule type" value="Genomic_DNA"/>
</dbReference>
<dbReference type="Pfam" id="PF00528">
    <property type="entry name" value="BPD_transp_1"/>
    <property type="match status" value="1"/>
</dbReference>
<evidence type="ECO:0000256" key="4">
    <source>
        <dbReference type="ARBA" id="ARBA00022692"/>
    </source>
</evidence>
<evidence type="ECO:0000256" key="3">
    <source>
        <dbReference type="ARBA" id="ARBA00022475"/>
    </source>
</evidence>
<dbReference type="InterPro" id="IPR035906">
    <property type="entry name" value="MetI-like_sf"/>
</dbReference>
<dbReference type="InterPro" id="IPR000515">
    <property type="entry name" value="MetI-like"/>
</dbReference>
<protein>
    <submittedName>
        <fullName evidence="9">Carbohydrate ABC transporter permease</fullName>
    </submittedName>
</protein>
<evidence type="ECO:0000259" key="8">
    <source>
        <dbReference type="PROSITE" id="PS50928"/>
    </source>
</evidence>
<gene>
    <name evidence="9" type="ORF">ACFFK0_09570</name>
</gene>
<feature type="transmembrane region" description="Helical" evidence="7">
    <location>
        <begin position="209"/>
        <end position="228"/>
    </location>
</feature>
<dbReference type="SUPFAM" id="SSF161098">
    <property type="entry name" value="MetI-like"/>
    <property type="match status" value="1"/>
</dbReference>